<dbReference type="GO" id="GO:0005886">
    <property type="term" value="C:plasma membrane"/>
    <property type="evidence" value="ECO:0007669"/>
    <property type="project" value="UniProtKB-SubCell"/>
</dbReference>
<feature type="transmembrane region" description="Helical" evidence="6">
    <location>
        <begin position="186"/>
        <end position="206"/>
    </location>
</feature>
<evidence type="ECO:0000256" key="4">
    <source>
        <dbReference type="ARBA" id="ARBA00022989"/>
    </source>
</evidence>
<comment type="subcellular location">
    <subcellularLocation>
        <location evidence="1">Cell membrane</location>
        <topology evidence="1">Multi-pass membrane protein</topology>
    </subcellularLocation>
</comment>
<evidence type="ECO:0000256" key="3">
    <source>
        <dbReference type="ARBA" id="ARBA00022692"/>
    </source>
</evidence>
<dbReference type="PANTHER" id="PTHR30086">
    <property type="entry name" value="ARGININE EXPORTER PROTEIN ARGO"/>
    <property type="match status" value="1"/>
</dbReference>
<protein>
    <submittedName>
        <fullName evidence="7">LysE family translocator</fullName>
    </submittedName>
</protein>
<feature type="transmembrane region" description="Helical" evidence="6">
    <location>
        <begin position="12"/>
        <end position="35"/>
    </location>
</feature>
<evidence type="ECO:0000256" key="5">
    <source>
        <dbReference type="ARBA" id="ARBA00023136"/>
    </source>
</evidence>
<dbReference type="PANTHER" id="PTHR30086:SF20">
    <property type="entry name" value="ARGININE EXPORTER PROTEIN ARGO-RELATED"/>
    <property type="match status" value="1"/>
</dbReference>
<evidence type="ECO:0000313" key="7">
    <source>
        <dbReference type="EMBL" id="NMM45552.1"/>
    </source>
</evidence>
<feature type="transmembrane region" description="Helical" evidence="6">
    <location>
        <begin position="115"/>
        <end position="136"/>
    </location>
</feature>
<evidence type="ECO:0000256" key="1">
    <source>
        <dbReference type="ARBA" id="ARBA00004651"/>
    </source>
</evidence>
<organism evidence="7 8">
    <name type="scientific">Pacificispira spongiicola</name>
    <dbReference type="NCBI Taxonomy" id="2729598"/>
    <lineage>
        <taxon>Bacteria</taxon>
        <taxon>Pseudomonadati</taxon>
        <taxon>Pseudomonadota</taxon>
        <taxon>Alphaproteobacteria</taxon>
        <taxon>Rhodospirillales</taxon>
        <taxon>Rhodospirillaceae</taxon>
        <taxon>Pacificispira</taxon>
    </lineage>
</organism>
<keyword evidence="5 6" id="KW-0472">Membrane</keyword>
<dbReference type="Pfam" id="PF01810">
    <property type="entry name" value="LysE"/>
    <property type="match status" value="1"/>
</dbReference>
<dbReference type="Proteomes" id="UP000539372">
    <property type="component" value="Unassembled WGS sequence"/>
</dbReference>
<keyword evidence="4 6" id="KW-1133">Transmembrane helix</keyword>
<reference evidence="7 8" key="1">
    <citation type="submission" date="2020-04" db="EMBL/GenBank/DDBJ databases">
        <title>Rhodospirillaceae bacterium KN72 isolated from deep sea.</title>
        <authorList>
            <person name="Zhang D.-C."/>
        </authorList>
    </citation>
    <scope>NUCLEOTIDE SEQUENCE [LARGE SCALE GENOMIC DNA]</scope>
    <source>
        <strain evidence="7 8">KN72</strain>
    </source>
</reference>
<evidence type="ECO:0000313" key="8">
    <source>
        <dbReference type="Proteomes" id="UP000539372"/>
    </source>
</evidence>
<dbReference type="InterPro" id="IPR001123">
    <property type="entry name" value="LeuE-type"/>
</dbReference>
<sequence>MDTVNLELFSAFVFAAALLILMPGPVVTLVVANSLKHGTRFGVITSVGANLGTMTLLIAGGIGLSALLTLMSDLFDLVRIAGAAYLVYLGIREWRSRGAMLQEAEADRRRSLKKVFLHGYLTGITNPKTVIFYVAFFPQFMDSTLPAAPQLVVMTAAFLTVAVLLDGAYALLAGRIRPFLMDARRAVIRARLTGSLLIATGVGLFLTRGGSTA</sequence>
<dbReference type="EMBL" id="JABBNT010000004">
    <property type="protein sequence ID" value="NMM45552.1"/>
    <property type="molecule type" value="Genomic_DNA"/>
</dbReference>
<feature type="transmembrane region" description="Helical" evidence="6">
    <location>
        <begin position="148"/>
        <end position="174"/>
    </location>
</feature>
<feature type="transmembrane region" description="Helical" evidence="6">
    <location>
        <begin position="77"/>
        <end position="94"/>
    </location>
</feature>
<proteinExistence type="predicted"/>
<dbReference type="RefSeq" id="WP_169625940.1">
    <property type="nucleotide sequence ID" value="NZ_JABBNT010000004.1"/>
</dbReference>
<evidence type="ECO:0000256" key="2">
    <source>
        <dbReference type="ARBA" id="ARBA00022475"/>
    </source>
</evidence>
<keyword evidence="8" id="KW-1185">Reference proteome</keyword>
<keyword evidence="2" id="KW-1003">Cell membrane</keyword>
<keyword evidence="3 6" id="KW-0812">Transmembrane</keyword>
<name>A0A7Y0E1K3_9PROT</name>
<dbReference type="GO" id="GO:0015171">
    <property type="term" value="F:amino acid transmembrane transporter activity"/>
    <property type="evidence" value="ECO:0007669"/>
    <property type="project" value="TreeGrafter"/>
</dbReference>
<dbReference type="AlphaFoldDB" id="A0A7Y0E1K3"/>
<gene>
    <name evidence="7" type="ORF">HH303_13740</name>
</gene>
<evidence type="ECO:0000256" key="6">
    <source>
        <dbReference type="SAM" id="Phobius"/>
    </source>
</evidence>
<feature type="transmembrane region" description="Helical" evidence="6">
    <location>
        <begin position="47"/>
        <end position="71"/>
    </location>
</feature>
<dbReference type="PIRSF" id="PIRSF006324">
    <property type="entry name" value="LeuE"/>
    <property type="match status" value="1"/>
</dbReference>
<accession>A0A7Y0E1K3</accession>
<comment type="caution">
    <text evidence="7">The sequence shown here is derived from an EMBL/GenBank/DDBJ whole genome shotgun (WGS) entry which is preliminary data.</text>
</comment>